<dbReference type="Pfam" id="PF13360">
    <property type="entry name" value="PQQ_2"/>
    <property type="match status" value="2"/>
</dbReference>
<dbReference type="InterPro" id="IPR015943">
    <property type="entry name" value="WD40/YVTN_repeat-like_dom_sf"/>
</dbReference>
<dbReference type="PANTHER" id="PTHR44394:SF1">
    <property type="entry name" value="BETA-ALANINE-ACTIVATING ENZYME"/>
    <property type="match status" value="1"/>
</dbReference>
<dbReference type="InterPro" id="IPR011047">
    <property type="entry name" value="Quinoprotein_ADH-like_sf"/>
</dbReference>
<reference evidence="2" key="1">
    <citation type="journal article" date="2014" name="Front. Microbiol.">
        <title>High frequency of phylogenetically diverse reductive dehalogenase-homologous genes in deep subseafloor sedimentary metagenomes.</title>
        <authorList>
            <person name="Kawai M."/>
            <person name="Futagami T."/>
            <person name="Toyoda A."/>
            <person name="Takaki Y."/>
            <person name="Nishi S."/>
            <person name="Hori S."/>
            <person name="Arai W."/>
            <person name="Tsubouchi T."/>
            <person name="Morono Y."/>
            <person name="Uchiyama I."/>
            <person name="Ito T."/>
            <person name="Fujiyama A."/>
            <person name="Inagaki F."/>
            <person name="Takami H."/>
        </authorList>
    </citation>
    <scope>NUCLEOTIDE SEQUENCE</scope>
    <source>
        <strain evidence="2">Expedition CK06-06</strain>
    </source>
</reference>
<feature type="non-terminal residue" evidence="2">
    <location>
        <position position="184"/>
    </location>
</feature>
<protein>
    <recommendedName>
        <fullName evidence="1">Pyrrolo-quinoline quinone repeat domain-containing protein</fullName>
    </recommendedName>
</protein>
<dbReference type="SUPFAM" id="SSF50998">
    <property type="entry name" value="Quinoprotein alcohol dehydrogenase-like"/>
    <property type="match status" value="1"/>
</dbReference>
<dbReference type="GO" id="GO:0043041">
    <property type="term" value="P:amino acid activation for nonribosomal peptide biosynthetic process"/>
    <property type="evidence" value="ECO:0007669"/>
    <property type="project" value="TreeGrafter"/>
</dbReference>
<dbReference type="InterPro" id="IPR002372">
    <property type="entry name" value="PQQ_rpt_dom"/>
</dbReference>
<feature type="domain" description="Pyrrolo-quinoline quinone repeat" evidence="1">
    <location>
        <begin position="59"/>
        <end position="109"/>
    </location>
</feature>
<dbReference type="SMART" id="SM00564">
    <property type="entry name" value="PQQ"/>
    <property type="match status" value="3"/>
</dbReference>
<dbReference type="InterPro" id="IPR052091">
    <property type="entry name" value="Beta-ala_Activ/Resist"/>
</dbReference>
<accession>X0XHW0</accession>
<dbReference type="EMBL" id="BARS01031999">
    <property type="protein sequence ID" value="GAG24516.1"/>
    <property type="molecule type" value="Genomic_DNA"/>
</dbReference>
<dbReference type="AlphaFoldDB" id="X0XHW0"/>
<sequence length="184" mass="19935">MKKLAGIATVIVALVAALVLAVPLIGCEIPEPAQDVWGDFRHGLTNTGFSLSKAVEEANVEWTYQTEDTVASSPSIKYDQLYVGSSDGSIYCLEKDKGDFVWKYQTDGPITSSPAVSGRTVFVGSDDGYFYALDEDNGALEWKTALGGPVRSSPAVARDKVFVGCDDGYLYILDEDDGNILWKF</sequence>
<organism evidence="2">
    <name type="scientific">marine sediment metagenome</name>
    <dbReference type="NCBI Taxonomy" id="412755"/>
    <lineage>
        <taxon>unclassified sequences</taxon>
        <taxon>metagenomes</taxon>
        <taxon>ecological metagenomes</taxon>
    </lineage>
</organism>
<dbReference type="InterPro" id="IPR018391">
    <property type="entry name" value="PQQ_b-propeller_rpt"/>
</dbReference>
<dbReference type="PANTHER" id="PTHR44394">
    <property type="entry name" value="BETA-ALANINE-ACTIVATING ENZYME"/>
    <property type="match status" value="1"/>
</dbReference>
<proteinExistence type="predicted"/>
<name>X0XHW0_9ZZZZ</name>
<comment type="caution">
    <text evidence="2">The sequence shown here is derived from an EMBL/GenBank/DDBJ whole genome shotgun (WGS) entry which is preliminary data.</text>
</comment>
<evidence type="ECO:0000259" key="1">
    <source>
        <dbReference type="Pfam" id="PF13360"/>
    </source>
</evidence>
<dbReference type="Gene3D" id="2.130.10.10">
    <property type="entry name" value="YVTN repeat-like/Quinoprotein amine dehydrogenase"/>
    <property type="match status" value="1"/>
</dbReference>
<evidence type="ECO:0000313" key="2">
    <source>
        <dbReference type="EMBL" id="GAG24516.1"/>
    </source>
</evidence>
<feature type="domain" description="Pyrrolo-quinoline quinone repeat" evidence="1">
    <location>
        <begin position="110"/>
        <end position="183"/>
    </location>
</feature>
<gene>
    <name evidence="2" type="ORF">S01H1_49724</name>
</gene>